<name>A0A0F9QRY3_9ZZZZ</name>
<dbReference type="InterPro" id="IPR006419">
    <property type="entry name" value="NMN_transpt_PnuC"/>
</dbReference>
<reference evidence="6" key="1">
    <citation type="journal article" date="2015" name="Nature">
        <title>Complex archaea that bridge the gap between prokaryotes and eukaryotes.</title>
        <authorList>
            <person name="Spang A."/>
            <person name="Saw J.H."/>
            <person name="Jorgensen S.L."/>
            <person name="Zaremba-Niedzwiedzka K."/>
            <person name="Martijn J."/>
            <person name="Lind A.E."/>
            <person name="van Eijk R."/>
            <person name="Schleper C."/>
            <person name="Guy L."/>
            <person name="Ettema T.J."/>
        </authorList>
    </citation>
    <scope>NUCLEOTIDE SEQUENCE</scope>
</reference>
<keyword evidence="4 5" id="KW-0472">Membrane</keyword>
<organism evidence="6">
    <name type="scientific">marine sediment metagenome</name>
    <dbReference type="NCBI Taxonomy" id="412755"/>
    <lineage>
        <taxon>unclassified sequences</taxon>
        <taxon>metagenomes</taxon>
        <taxon>ecological metagenomes</taxon>
    </lineage>
</organism>
<proteinExistence type="predicted"/>
<accession>A0A0F9QRY3</accession>
<keyword evidence="3 5" id="KW-1133">Transmembrane helix</keyword>
<gene>
    <name evidence="6" type="ORF">LCGC14_0667070</name>
</gene>
<evidence type="ECO:0000256" key="5">
    <source>
        <dbReference type="SAM" id="Phobius"/>
    </source>
</evidence>
<keyword evidence="2 5" id="KW-0812">Transmembrane</keyword>
<evidence type="ECO:0000256" key="3">
    <source>
        <dbReference type="ARBA" id="ARBA00022989"/>
    </source>
</evidence>
<feature type="transmembrane region" description="Helical" evidence="5">
    <location>
        <begin position="39"/>
        <end position="66"/>
    </location>
</feature>
<comment type="caution">
    <text evidence="6">The sequence shown here is derived from an EMBL/GenBank/DDBJ whole genome shotgun (WGS) entry which is preliminary data.</text>
</comment>
<evidence type="ECO:0000256" key="2">
    <source>
        <dbReference type="ARBA" id="ARBA00022692"/>
    </source>
</evidence>
<dbReference type="GO" id="GO:0034257">
    <property type="term" value="F:nicotinamide riboside transmembrane transporter activity"/>
    <property type="evidence" value="ECO:0007669"/>
    <property type="project" value="InterPro"/>
</dbReference>
<dbReference type="GO" id="GO:0016020">
    <property type="term" value="C:membrane"/>
    <property type="evidence" value="ECO:0007669"/>
    <property type="project" value="UniProtKB-SubCell"/>
</dbReference>
<evidence type="ECO:0000313" key="6">
    <source>
        <dbReference type="EMBL" id="KKN47015.1"/>
    </source>
</evidence>
<sequence>MNIIADIIGWVGNIFFIAGAILISRKKISGFYNNAIGNLFYVFFGVMAGTPSIVILSVFLIGTNIYGIKYWKKNKRQDMLAKKYQRRDYAKITRNN</sequence>
<evidence type="ECO:0000256" key="1">
    <source>
        <dbReference type="ARBA" id="ARBA00004141"/>
    </source>
</evidence>
<dbReference type="EMBL" id="LAZR01001299">
    <property type="protein sequence ID" value="KKN47015.1"/>
    <property type="molecule type" value="Genomic_DNA"/>
</dbReference>
<dbReference type="AlphaFoldDB" id="A0A0F9QRY3"/>
<evidence type="ECO:0000256" key="4">
    <source>
        <dbReference type="ARBA" id="ARBA00023136"/>
    </source>
</evidence>
<comment type="subcellular location">
    <subcellularLocation>
        <location evidence="1">Membrane</location>
        <topology evidence="1">Multi-pass membrane protein</topology>
    </subcellularLocation>
</comment>
<dbReference type="Pfam" id="PF04973">
    <property type="entry name" value="NMN_transporter"/>
    <property type="match status" value="1"/>
</dbReference>
<feature type="transmembrane region" description="Helical" evidence="5">
    <location>
        <begin position="7"/>
        <end position="24"/>
    </location>
</feature>
<protein>
    <submittedName>
        <fullName evidence="6">Uncharacterized protein</fullName>
    </submittedName>
</protein>